<dbReference type="PRINTS" id="PR00111">
    <property type="entry name" value="ABHYDROLASE"/>
</dbReference>
<evidence type="ECO:0000313" key="2">
    <source>
        <dbReference type="EMBL" id="GAA5190175.1"/>
    </source>
</evidence>
<proteinExistence type="predicted"/>
<dbReference type="PANTHER" id="PTHR43433:SF5">
    <property type="entry name" value="AB HYDROLASE-1 DOMAIN-CONTAINING PROTEIN"/>
    <property type="match status" value="1"/>
</dbReference>
<comment type="caution">
    <text evidence="2">The sequence shown here is derived from an EMBL/GenBank/DDBJ whole genome shotgun (WGS) entry which is preliminary data.</text>
</comment>
<accession>A0ABP9S3U9</accession>
<sequence>MPTVTVDELCVYYEWHGSDDSPPLVLICGLGLDISVIASLIDDLAARYRVLAFDNRGAGRTDKPDAPYSVERMAADTAGLMRAVGLSHAAVLGISLGGRIALALALAEPDLVDRLILASSGARVVRSLRRWVKMLLAPALPVSGGPYPQPSYAFRRQVAASTAYDASGRLGEIGVPALILHGIDDRSMPVGLAEELHAGLAGSILRTFPGGHGFLLRDGRRQFLDALFAWY</sequence>
<feature type="domain" description="AB hydrolase-1" evidence="1">
    <location>
        <begin position="22"/>
        <end position="122"/>
    </location>
</feature>
<evidence type="ECO:0000313" key="3">
    <source>
        <dbReference type="Proteomes" id="UP001501570"/>
    </source>
</evidence>
<organism evidence="2 3">
    <name type="scientific">Rugosimonospora acidiphila</name>
    <dbReference type="NCBI Taxonomy" id="556531"/>
    <lineage>
        <taxon>Bacteria</taxon>
        <taxon>Bacillati</taxon>
        <taxon>Actinomycetota</taxon>
        <taxon>Actinomycetes</taxon>
        <taxon>Micromonosporales</taxon>
        <taxon>Micromonosporaceae</taxon>
        <taxon>Rugosimonospora</taxon>
    </lineage>
</organism>
<dbReference type="InterPro" id="IPR000073">
    <property type="entry name" value="AB_hydrolase_1"/>
</dbReference>
<dbReference type="InterPro" id="IPR029058">
    <property type="entry name" value="AB_hydrolase_fold"/>
</dbReference>
<dbReference type="Gene3D" id="3.40.50.1820">
    <property type="entry name" value="alpha/beta hydrolase"/>
    <property type="match status" value="1"/>
</dbReference>
<name>A0ABP9S3U9_9ACTN</name>
<keyword evidence="2" id="KW-0378">Hydrolase</keyword>
<dbReference type="Pfam" id="PF00561">
    <property type="entry name" value="Abhydrolase_1"/>
    <property type="match status" value="1"/>
</dbReference>
<dbReference type="GO" id="GO:0016787">
    <property type="term" value="F:hydrolase activity"/>
    <property type="evidence" value="ECO:0007669"/>
    <property type="project" value="UniProtKB-KW"/>
</dbReference>
<dbReference type="RefSeq" id="WP_345632481.1">
    <property type="nucleotide sequence ID" value="NZ_BAABJQ010000013.1"/>
</dbReference>
<protein>
    <submittedName>
        <fullName evidence="2">Alpha/beta hydrolase</fullName>
    </submittedName>
</protein>
<dbReference type="PANTHER" id="PTHR43433">
    <property type="entry name" value="HYDROLASE, ALPHA/BETA FOLD FAMILY PROTEIN"/>
    <property type="match status" value="1"/>
</dbReference>
<gene>
    <name evidence="2" type="ORF">GCM10023322_44720</name>
</gene>
<evidence type="ECO:0000259" key="1">
    <source>
        <dbReference type="Pfam" id="PF00561"/>
    </source>
</evidence>
<reference evidence="3" key="1">
    <citation type="journal article" date="2019" name="Int. J. Syst. Evol. Microbiol.">
        <title>The Global Catalogue of Microorganisms (GCM) 10K type strain sequencing project: providing services to taxonomists for standard genome sequencing and annotation.</title>
        <authorList>
            <consortium name="The Broad Institute Genomics Platform"/>
            <consortium name="The Broad Institute Genome Sequencing Center for Infectious Disease"/>
            <person name="Wu L."/>
            <person name="Ma J."/>
        </authorList>
    </citation>
    <scope>NUCLEOTIDE SEQUENCE [LARGE SCALE GENOMIC DNA]</scope>
    <source>
        <strain evidence="3">JCM 18304</strain>
    </source>
</reference>
<keyword evidence="3" id="KW-1185">Reference proteome</keyword>
<dbReference type="InterPro" id="IPR050471">
    <property type="entry name" value="AB_hydrolase"/>
</dbReference>
<dbReference type="Proteomes" id="UP001501570">
    <property type="component" value="Unassembled WGS sequence"/>
</dbReference>
<dbReference type="SUPFAM" id="SSF53474">
    <property type="entry name" value="alpha/beta-Hydrolases"/>
    <property type="match status" value="1"/>
</dbReference>
<dbReference type="EMBL" id="BAABJQ010000013">
    <property type="protein sequence ID" value="GAA5190175.1"/>
    <property type="molecule type" value="Genomic_DNA"/>
</dbReference>